<keyword evidence="3" id="KW-0687">Ribonucleoprotein</keyword>
<dbReference type="GO" id="GO:0005840">
    <property type="term" value="C:ribosome"/>
    <property type="evidence" value="ECO:0007669"/>
    <property type="project" value="UniProtKB-KW"/>
</dbReference>
<evidence type="ECO:0000313" key="6">
    <source>
        <dbReference type="EMBL" id="CAB4981704.1"/>
    </source>
</evidence>
<proteinExistence type="inferred from homology"/>
<organism evidence="5">
    <name type="scientific">freshwater metagenome</name>
    <dbReference type="NCBI Taxonomy" id="449393"/>
    <lineage>
        <taxon>unclassified sequences</taxon>
        <taxon>metagenomes</taxon>
        <taxon>ecological metagenomes</taxon>
    </lineage>
</organism>
<dbReference type="InterPro" id="IPR002136">
    <property type="entry name" value="Ribosomal_uL4"/>
</dbReference>
<protein>
    <submittedName>
        <fullName evidence="5">Unannotated protein</fullName>
    </submittedName>
</protein>
<dbReference type="HAMAP" id="MF_01328_B">
    <property type="entry name" value="Ribosomal_uL4_B"/>
    <property type="match status" value="1"/>
</dbReference>
<name>A0A6J6KP32_9ZZZZ</name>
<evidence type="ECO:0000256" key="2">
    <source>
        <dbReference type="ARBA" id="ARBA00022980"/>
    </source>
</evidence>
<feature type="compositionally biased region" description="Acidic residues" evidence="4">
    <location>
        <begin position="233"/>
        <end position="242"/>
    </location>
</feature>
<evidence type="ECO:0000313" key="7">
    <source>
        <dbReference type="EMBL" id="CAB5002485.1"/>
    </source>
</evidence>
<reference evidence="5" key="1">
    <citation type="submission" date="2020-05" db="EMBL/GenBank/DDBJ databases">
        <authorList>
            <person name="Chiriac C."/>
            <person name="Salcher M."/>
            <person name="Ghai R."/>
            <person name="Kavagutti S V."/>
        </authorList>
    </citation>
    <scope>NUCLEOTIDE SEQUENCE</scope>
</reference>
<dbReference type="Pfam" id="PF00573">
    <property type="entry name" value="Ribosomal_L4"/>
    <property type="match status" value="1"/>
</dbReference>
<dbReference type="SUPFAM" id="SSF52166">
    <property type="entry name" value="Ribosomal protein L4"/>
    <property type="match status" value="1"/>
</dbReference>
<dbReference type="Gene3D" id="3.40.1370.10">
    <property type="match status" value="1"/>
</dbReference>
<dbReference type="GO" id="GO:1990904">
    <property type="term" value="C:ribonucleoprotein complex"/>
    <property type="evidence" value="ECO:0007669"/>
    <property type="project" value="UniProtKB-KW"/>
</dbReference>
<feature type="region of interest" description="Disordered" evidence="4">
    <location>
        <begin position="218"/>
        <end position="242"/>
    </location>
</feature>
<gene>
    <name evidence="5" type="ORF">UFOPK2242_00433</name>
    <name evidence="6" type="ORF">UFOPK3974_00400</name>
    <name evidence="7" type="ORF">UFOPK4071_00214</name>
</gene>
<dbReference type="EMBL" id="CAEZWM010000034">
    <property type="protein sequence ID" value="CAB4651371.1"/>
    <property type="molecule type" value="Genomic_DNA"/>
</dbReference>
<dbReference type="InterPro" id="IPR013005">
    <property type="entry name" value="Ribosomal_uL4-like"/>
</dbReference>
<accession>A0A6J6KP32</accession>
<evidence type="ECO:0000313" key="5">
    <source>
        <dbReference type="EMBL" id="CAB4651371.1"/>
    </source>
</evidence>
<evidence type="ECO:0000256" key="3">
    <source>
        <dbReference type="ARBA" id="ARBA00023274"/>
    </source>
</evidence>
<evidence type="ECO:0000256" key="4">
    <source>
        <dbReference type="SAM" id="MobiDB-lite"/>
    </source>
</evidence>
<dbReference type="InterPro" id="IPR023574">
    <property type="entry name" value="Ribosomal_uL4_dom_sf"/>
</dbReference>
<keyword evidence="2" id="KW-0689">Ribosomal protein</keyword>
<sequence>MSTVDVRNIEGKVVGTAELPDDIFGIEPNASVMHQVVTAQLAHKRSGTSSTKTRAQVRGGGAKPWAQKGTGRARQGSSRAPHWRGGGVAHGPKPRDYTQRTPKKMVRLAVLSALSDRAQEGKVQVIDAWGFSPPSTKRAIGALEALGLRAIGERQVRLAICLDRSERESWLSFRNLGDRVRVILPEEINTYDVLLCDTIVFSEATLATTVERLSAATPATPRTKLSVTSSDSADADTDEDAS</sequence>
<dbReference type="PANTHER" id="PTHR10746">
    <property type="entry name" value="50S RIBOSOMAL PROTEIN L4"/>
    <property type="match status" value="1"/>
</dbReference>
<dbReference type="AlphaFoldDB" id="A0A6J6KP32"/>
<dbReference type="EMBL" id="CAFBOR010000035">
    <property type="protein sequence ID" value="CAB4981704.1"/>
    <property type="molecule type" value="Genomic_DNA"/>
</dbReference>
<feature type="region of interest" description="Disordered" evidence="4">
    <location>
        <begin position="43"/>
        <end position="98"/>
    </location>
</feature>
<dbReference type="GO" id="GO:0003735">
    <property type="term" value="F:structural constituent of ribosome"/>
    <property type="evidence" value="ECO:0007669"/>
    <property type="project" value="InterPro"/>
</dbReference>
<dbReference type="EMBL" id="CAFBPF010000013">
    <property type="protein sequence ID" value="CAB5002485.1"/>
    <property type="molecule type" value="Genomic_DNA"/>
</dbReference>
<dbReference type="PANTHER" id="PTHR10746:SF6">
    <property type="entry name" value="LARGE RIBOSOMAL SUBUNIT PROTEIN UL4M"/>
    <property type="match status" value="1"/>
</dbReference>
<comment type="similarity">
    <text evidence="1">Belongs to the universal ribosomal protein uL4 family.</text>
</comment>
<evidence type="ECO:0000256" key="1">
    <source>
        <dbReference type="ARBA" id="ARBA00010528"/>
    </source>
</evidence>
<dbReference type="GO" id="GO:0006412">
    <property type="term" value="P:translation"/>
    <property type="evidence" value="ECO:0007669"/>
    <property type="project" value="InterPro"/>
</dbReference>
<dbReference type="NCBIfam" id="TIGR03953">
    <property type="entry name" value="rplD_bact"/>
    <property type="match status" value="1"/>
</dbReference>